<name>A0A5J5CC51_9PERO</name>
<proteinExistence type="predicted"/>
<reference evidence="1 2" key="1">
    <citation type="submission" date="2019-08" db="EMBL/GenBank/DDBJ databases">
        <title>A chromosome-level genome assembly, high-density linkage maps, and genome scans reveal the genomic architecture of hybrid incompatibilities underlying speciation via character displacement in darters (Percidae: Etheostominae).</title>
        <authorList>
            <person name="Moran R.L."/>
            <person name="Catchen J.M."/>
            <person name="Fuller R.C."/>
        </authorList>
    </citation>
    <scope>NUCLEOTIDE SEQUENCE [LARGE SCALE GENOMIC DNA]</scope>
    <source>
        <strain evidence="1">EspeVRDwgs_2016</strain>
        <tissue evidence="1">Muscle</tissue>
    </source>
</reference>
<evidence type="ECO:0000313" key="1">
    <source>
        <dbReference type="EMBL" id="KAA8579038.1"/>
    </source>
</evidence>
<comment type="caution">
    <text evidence="1">The sequence shown here is derived from an EMBL/GenBank/DDBJ whole genome shotgun (WGS) entry which is preliminary data.</text>
</comment>
<protein>
    <submittedName>
        <fullName evidence="1">Uncharacterized protein</fullName>
    </submittedName>
</protein>
<dbReference type="Proteomes" id="UP000327493">
    <property type="component" value="Unassembled WGS sequence"/>
</dbReference>
<organism evidence="1 2">
    <name type="scientific">Etheostoma spectabile</name>
    <name type="common">orangethroat darter</name>
    <dbReference type="NCBI Taxonomy" id="54343"/>
    <lineage>
        <taxon>Eukaryota</taxon>
        <taxon>Metazoa</taxon>
        <taxon>Chordata</taxon>
        <taxon>Craniata</taxon>
        <taxon>Vertebrata</taxon>
        <taxon>Euteleostomi</taxon>
        <taxon>Actinopterygii</taxon>
        <taxon>Neopterygii</taxon>
        <taxon>Teleostei</taxon>
        <taxon>Neoteleostei</taxon>
        <taxon>Acanthomorphata</taxon>
        <taxon>Eupercaria</taxon>
        <taxon>Perciformes</taxon>
        <taxon>Percoidei</taxon>
        <taxon>Percidae</taxon>
        <taxon>Etheostomatinae</taxon>
        <taxon>Etheostoma</taxon>
    </lineage>
</organism>
<gene>
    <name evidence="1" type="ORF">FQN60_010638</name>
</gene>
<sequence length="111" mass="12531">MICKAHGSLNVIKNDNERLGPHTRKPYTWSARATSKDYLRHRQIVLIILFHSSGPLPCPRWHACPPGCPCWATAWSHLTQWMFQTGVRDPAPSIILAQIRAIAPALLPWVS</sequence>
<dbReference type="AlphaFoldDB" id="A0A5J5CC51"/>
<dbReference type="EMBL" id="VOFY01000051">
    <property type="protein sequence ID" value="KAA8579038.1"/>
    <property type="molecule type" value="Genomic_DNA"/>
</dbReference>
<keyword evidence="2" id="KW-1185">Reference proteome</keyword>
<evidence type="ECO:0000313" key="2">
    <source>
        <dbReference type="Proteomes" id="UP000327493"/>
    </source>
</evidence>
<accession>A0A5J5CC51</accession>